<dbReference type="RefSeq" id="WP_203529095.1">
    <property type="nucleotide sequence ID" value="NZ_CP083374.1"/>
</dbReference>
<name>A0AAW4FSP8_9HYPH</name>
<reference evidence="1 2" key="1">
    <citation type="submission" date="2020-01" db="EMBL/GenBank/DDBJ databases">
        <title>Draft genome assembly of Ensifer adhaerens T173.</title>
        <authorList>
            <person name="Craig J.E."/>
            <person name="Stinchcombe J.R."/>
        </authorList>
    </citation>
    <scope>NUCLEOTIDE SEQUENCE [LARGE SCALE GENOMIC DNA]</scope>
    <source>
        <strain evidence="1 2">T173</strain>
    </source>
</reference>
<keyword evidence="2" id="KW-1185">Reference proteome</keyword>
<accession>A0AAW4FSP8</accession>
<dbReference type="EMBL" id="WXFA01000024">
    <property type="protein sequence ID" value="MBM3094313.1"/>
    <property type="molecule type" value="Genomic_DNA"/>
</dbReference>
<evidence type="ECO:0000313" key="1">
    <source>
        <dbReference type="EMBL" id="MBM3094313.1"/>
    </source>
</evidence>
<gene>
    <name evidence="1" type="ORF">GFB56_26575</name>
</gene>
<evidence type="ECO:0000313" key="2">
    <source>
        <dbReference type="Proteomes" id="UP000744980"/>
    </source>
</evidence>
<protein>
    <submittedName>
        <fullName evidence="1">Membrane-anchored protein</fullName>
    </submittedName>
</protein>
<proteinExistence type="predicted"/>
<dbReference type="Proteomes" id="UP000744980">
    <property type="component" value="Unassembled WGS sequence"/>
</dbReference>
<comment type="caution">
    <text evidence="1">The sequence shown here is derived from an EMBL/GenBank/DDBJ whole genome shotgun (WGS) entry which is preliminary data.</text>
</comment>
<dbReference type="AlphaFoldDB" id="A0AAW4FSP8"/>
<sequence>MGSWISDTRKRIYRNVKYCLTRPAPPVAPFEFKGPVVVVGSAPVSHKPTGLNDEFSIITVNGSQSVITSWGVDVPHITMMMFNQVDGTTPNAVEVRRVLKGQRTGALYVFLWRKDARGRLEDGLRAFEYSYEHLHIVDRYERMALLDRVAGLRSLELDADSKCSNGMNAVLFALYNGAPAVIITGINPNSAGHVYNEAGLKRQHAHMDKMLVERLIKAGRPIYTADPAVSNELGIPLWNR</sequence>
<organism evidence="1 2">
    <name type="scientific">Ensifer canadensis</name>
    <dbReference type="NCBI Taxonomy" id="555315"/>
    <lineage>
        <taxon>Bacteria</taxon>
        <taxon>Pseudomonadati</taxon>
        <taxon>Pseudomonadota</taxon>
        <taxon>Alphaproteobacteria</taxon>
        <taxon>Hyphomicrobiales</taxon>
        <taxon>Rhizobiaceae</taxon>
        <taxon>Sinorhizobium/Ensifer group</taxon>
        <taxon>Ensifer</taxon>
    </lineage>
</organism>